<accession>A0A7J8I7U5</accession>
<gene>
    <name evidence="1" type="ORF">HJG59_010513</name>
</gene>
<proteinExistence type="predicted"/>
<dbReference type="AlphaFoldDB" id="A0A7J8I7U5"/>
<dbReference type="EMBL" id="JACASF010000004">
    <property type="protein sequence ID" value="KAF6480643.1"/>
    <property type="molecule type" value="Genomic_DNA"/>
</dbReference>
<dbReference type="Proteomes" id="UP000550707">
    <property type="component" value="Unassembled WGS sequence"/>
</dbReference>
<name>A0A7J8I7U5_MOLMO</name>
<organism evidence="1 2">
    <name type="scientific">Molossus molossus</name>
    <name type="common">Pallas' mastiff bat</name>
    <name type="synonym">Vespertilio molossus</name>
    <dbReference type="NCBI Taxonomy" id="27622"/>
    <lineage>
        <taxon>Eukaryota</taxon>
        <taxon>Metazoa</taxon>
        <taxon>Chordata</taxon>
        <taxon>Craniata</taxon>
        <taxon>Vertebrata</taxon>
        <taxon>Euteleostomi</taxon>
        <taxon>Mammalia</taxon>
        <taxon>Eutheria</taxon>
        <taxon>Laurasiatheria</taxon>
        <taxon>Chiroptera</taxon>
        <taxon>Yangochiroptera</taxon>
        <taxon>Molossidae</taxon>
        <taxon>Molossus</taxon>
    </lineage>
</organism>
<reference evidence="1 2" key="1">
    <citation type="journal article" date="2020" name="Nature">
        <title>Six reference-quality genomes reveal evolution of bat adaptations.</title>
        <authorList>
            <person name="Jebb D."/>
            <person name="Huang Z."/>
            <person name="Pippel M."/>
            <person name="Hughes G.M."/>
            <person name="Lavrichenko K."/>
            <person name="Devanna P."/>
            <person name="Winkler S."/>
            <person name="Jermiin L.S."/>
            <person name="Skirmuntt E.C."/>
            <person name="Katzourakis A."/>
            <person name="Burkitt-Gray L."/>
            <person name="Ray D.A."/>
            <person name="Sullivan K.A.M."/>
            <person name="Roscito J.G."/>
            <person name="Kirilenko B.M."/>
            <person name="Davalos L.M."/>
            <person name="Corthals A.P."/>
            <person name="Power M.L."/>
            <person name="Jones G."/>
            <person name="Ransome R.D."/>
            <person name="Dechmann D.K.N."/>
            <person name="Locatelli A.G."/>
            <person name="Puechmaille S.J."/>
            <person name="Fedrigo O."/>
            <person name="Jarvis E.D."/>
            <person name="Hiller M."/>
            <person name="Vernes S.C."/>
            <person name="Myers E.W."/>
            <person name="Teeling E.C."/>
        </authorList>
    </citation>
    <scope>NUCLEOTIDE SEQUENCE [LARGE SCALE GENOMIC DNA]</scope>
    <source>
        <strain evidence="1">MMolMol1</strain>
        <tissue evidence="1">Muscle</tissue>
    </source>
</reference>
<comment type="caution">
    <text evidence="1">The sequence shown here is derived from an EMBL/GenBank/DDBJ whole genome shotgun (WGS) entry which is preliminary data.</text>
</comment>
<evidence type="ECO:0000313" key="2">
    <source>
        <dbReference type="Proteomes" id="UP000550707"/>
    </source>
</evidence>
<protein>
    <submittedName>
        <fullName evidence="1">Uncharacterized protein</fullName>
    </submittedName>
</protein>
<keyword evidence="2" id="KW-1185">Reference proteome</keyword>
<dbReference type="InParanoid" id="A0A7J8I7U5"/>
<evidence type="ECO:0000313" key="1">
    <source>
        <dbReference type="EMBL" id="KAF6480643.1"/>
    </source>
</evidence>
<sequence>MLSALEALKDPVILGVAFVVAGFQRGVLCPVCHRPHHRLSRHSSLHPSHWAAAAAPTSSLKSSHRAQWGPGAGKVASTFLGSRKPSEAAGETGAPSWRAEWGPASRALQYTGLLQLPKRHRE</sequence>